<dbReference type="InterPro" id="IPR057207">
    <property type="entry name" value="FBXL15_LRR"/>
</dbReference>
<dbReference type="HOGENOM" id="CLU_016072_7_0_1"/>
<dbReference type="KEGG" id="gtt:GUITHDRAFT_58454"/>
<reference evidence="4" key="2">
    <citation type="submission" date="2012-11" db="EMBL/GenBank/DDBJ databases">
        <authorList>
            <person name="Kuo A."/>
            <person name="Curtis B.A."/>
            <person name="Tanifuji G."/>
            <person name="Burki F."/>
            <person name="Gruber A."/>
            <person name="Irimia M."/>
            <person name="Maruyama S."/>
            <person name="Arias M.C."/>
            <person name="Ball S.G."/>
            <person name="Gile G.H."/>
            <person name="Hirakawa Y."/>
            <person name="Hopkins J.F."/>
            <person name="Rensing S.A."/>
            <person name="Schmutz J."/>
            <person name="Symeonidi A."/>
            <person name="Elias M."/>
            <person name="Eveleigh R.J."/>
            <person name="Herman E.K."/>
            <person name="Klute M.J."/>
            <person name="Nakayama T."/>
            <person name="Obornik M."/>
            <person name="Reyes-Prieto A."/>
            <person name="Armbrust E.V."/>
            <person name="Aves S.J."/>
            <person name="Beiko R.G."/>
            <person name="Coutinho P."/>
            <person name="Dacks J.B."/>
            <person name="Durnford D.G."/>
            <person name="Fast N.M."/>
            <person name="Green B.R."/>
            <person name="Grisdale C."/>
            <person name="Hempe F."/>
            <person name="Henrissat B."/>
            <person name="Hoppner M.P."/>
            <person name="Ishida K.-I."/>
            <person name="Kim E."/>
            <person name="Koreny L."/>
            <person name="Kroth P.G."/>
            <person name="Liu Y."/>
            <person name="Malik S.-B."/>
            <person name="Maier U.G."/>
            <person name="McRose D."/>
            <person name="Mock T."/>
            <person name="Neilson J.A."/>
            <person name="Onodera N.T."/>
            <person name="Poole A.M."/>
            <person name="Pritham E.J."/>
            <person name="Richards T.A."/>
            <person name="Rocap G."/>
            <person name="Roy S.W."/>
            <person name="Sarai C."/>
            <person name="Schaack S."/>
            <person name="Shirato S."/>
            <person name="Slamovits C.H."/>
            <person name="Spencer D.F."/>
            <person name="Suzuki S."/>
            <person name="Worden A.Z."/>
            <person name="Zauner S."/>
            <person name="Barry K."/>
            <person name="Bell C."/>
            <person name="Bharti A.K."/>
            <person name="Crow J.A."/>
            <person name="Grimwood J."/>
            <person name="Kramer R."/>
            <person name="Lindquist E."/>
            <person name="Lucas S."/>
            <person name="Salamov A."/>
            <person name="McFadden G.I."/>
            <person name="Lane C.E."/>
            <person name="Keeling P.J."/>
            <person name="Gray M.W."/>
            <person name="Grigoriev I.V."/>
            <person name="Archibald J.M."/>
        </authorList>
    </citation>
    <scope>NUCLEOTIDE SEQUENCE</scope>
    <source>
        <strain evidence="4">CCMP2712</strain>
    </source>
</reference>
<feature type="non-terminal residue" evidence="2">
    <location>
        <position position="252"/>
    </location>
</feature>
<dbReference type="EMBL" id="JH992980">
    <property type="protein sequence ID" value="EKX49871.1"/>
    <property type="molecule type" value="Genomic_DNA"/>
</dbReference>
<gene>
    <name evidence="2" type="ORF">GUITHDRAFT_58454</name>
</gene>
<dbReference type="Gene3D" id="3.80.10.10">
    <property type="entry name" value="Ribonuclease Inhibitor"/>
    <property type="match status" value="2"/>
</dbReference>
<evidence type="ECO:0000313" key="4">
    <source>
        <dbReference type="Proteomes" id="UP000011087"/>
    </source>
</evidence>
<dbReference type="SUPFAM" id="SSF52047">
    <property type="entry name" value="RNI-like"/>
    <property type="match status" value="1"/>
</dbReference>
<dbReference type="AlphaFoldDB" id="L1JMQ8"/>
<dbReference type="Proteomes" id="UP000011087">
    <property type="component" value="Unassembled WGS sequence"/>
</dbReference>
<accession>L1JMQ8</accession>
<proteinExistence type="predicted"/>
<dbReference type="GeneID" id="17306554"/>
<dbReference type="PANTHER" id="PTHR13318">
    <property type="entry name" value="PARTNER OF PAIRED, ISOFORM B-RELATED"/>
    <property type="match status" value="1"/>
</dbReference>
<dbReference type="InterPro" id="IPR006553">
    <property type="entry name" value="Leu-rich_rpt_Cys-con_subtyp"/>
</dbReference>
<dbReference type="Pfam" id="PF25372">
    <property type="entry name" value="DUF7885"/>
    <property type="match status" value="2"/>
</dbReference>
<sequence>LISDHSIKYVANNCPQLQHVDLRRSAVGEQGVISLVKNLEQLESVWLSGCEGVTDFAVTRLMLNARRLVDLRVRECPRLSDDCLAAVVGSSRLVMLDVGSLPRLTEEAVVKVVRTSSNLTALNLSRCPQVGSDAVWNMGPRVQVRESDSLDWEEAANSDLPLHTTLGCPRMRMLSLSKCSQLTDSGLMNLVGCKELQELDISECVRVTDASLIGLVRSCRLKKLILRGCKLLTDRSLRALGKHASELELLDI</sequence>
<dbReference type="PaxDb" id="55529-EKX49871"/>
<dbReference type="SMART" id="SM00367">
    <property type="entry name" value="LRR_CC"/>
    <property type="match status" value="8"/>
</dbReference>
<feature type="domain" description="F-box/LRR-repeat protein 15-like leucin rich repeat" evidence="1">
    <location>
        <begin position="12"/>
        <end position="141"/>
    </location>
</feature>
<dbReference type="GO" id="GO:0031146">
    <property type="term" value="P:SCF-dependent proteasomal ubiquitin-dependent protein catabolic process"/>
    <property type="evidence" value="ECO:0007669"/>
    <property type="project" value="TreeGrafter"/>
</dbReference>
<reference evidence="2 4" key="1">
    <citation type="journal article" date="2012" name="Nature">
        <title>Algal genomes reveal evolutionary mosaicism and the fate of nucleomorphs.</title>
        <authorList>
            <consortium name="DOE Joint Genome Institute"/>
            <person name="Curtis B.A."/>
            <person name="Tanifuji G."/>
            <person name="Burki F."/>
            <person name="Gruber A."/>
            <person name="Irimia M."/>
            <person name="Maruyama S."/>
            <person name="Arias M.C."/>
            <person name="Ball S.G."/>
            <person name="Gile G.H."/>
            <person name="Hirakawa Y."/>
            <person name="Hopkins J.F."/>
            <person name="Kuo A."/>
            <person name="Rensing S.A."/>
            <person name="Schmutz J."/>
            <person name="Symeonidi A."/>
            <person name="Elias M."/>
            <person name="Eveleigh R.J."/>
            <person name="Herman E.K."/>
            <person name="Klute M.J."/>
            <person name="Nakayama T."/>
            <person name="Obornik M."/>
            <person name="Reyes-Prieto A."/>
            <person name="Armbrust E.V."/>
            <person name="Aves S.J."/>
            <person name="Beiko R.G."/>
            <person name="Coutinho P."/>
            <person name="Dacks J.B."/>
            <person name="Durnford D.G."/>
            <person name="Fast N.M."/>
            <person name="Green B.R."/>
            <person name="Grisdale C.J."/>
            <person name="Hempel F."/>
            <person name="Henrissat B."/>
            <person name="Hoppner M.P."/>
            <person name="Ishida K."/>
            <person name="Kim E."/>
            <person name="Koreny L."/>
            <person name="Kroth P.G."/>
            <person name="Liu Y."/>
            <person name="Malik S.B."/>
            <person name="Maier U.G."/>
            <person name="McRose D."/>
            <person name="Mock T."/>
            <person name="Neilson J.A."/>
            <person name="Onodera N.T."/>
            <person name="Poole A.M."/>
            <person name="Pritham E.J."/>
            <person name="Richards T.A."/>
            <person name="Rocap G."/>
            <person name="Roy S.W."/>
            <person name="Sarai C."/>
            <person name="Schaack S."/>
            <person name="Shirato S."/>
            <person name="Slamovits C.H."/>
            <person name="Spencer D.F."/>
            <person name="Suzuki S."/>
            <person name="Worden A.Z."/>
            <person name="Zauner S."/>
            <person name="Barry K."/>
            <person name="Bell C."/>
            <person name="Bharti A.K."/>
            <person name="Crow J.A."/>
            <person name="Grimwood J."/>
            <person name="Kramer R."/>
            <person name="Lindquist E."/>
            <person name="Lucas S."/>
            <person name="Salamov A."/>
            <person name="McFadden G.I."/>
            <person name="Lane C.E."/>
            <person name="Keeling P.J."/>
            <person name="Gray M.W."/>
            <person name="Grigoriev I.V."/>
            <person name="Archibald J.M."/>
        </authorList>
    </citation>
    <scope>NUCLEOTIDE SEQUENCE</scope>
    <source>
        <strain evidence="2 4">CCMP2712</strain>
    </source>
</reference>
<reference evidence="3" key="3">
    <citation type="submission" date="2015-06" db="UniProtKB">
        <authorList>
            <consortium name="EnsemblProtists"/>
        </authorList>
    </citation>
    <scope>IDENTIFICATION</scope>
</reference>
<feature type="domain" description="F-box/LRR-repeat protein 15-like leucin rich repeat" evidence="1">
    <location>
        <begin position="159"/>
        <end position="250"/>
    </location>
</feature>
<keyword evidence="4" id="KW-1185">Reference proteome</keyword>
<evidence type="ECO:0000313" key="2">
    <source>
        <dbReference type="EMBL" id="EKX49871.1"/>
    </source>
</evidence>
<evidence type="ECO:0000259" key="1">
    <source>
        <dbReference type="Pfam" id="PF25372"/>
    </source>
</evidence>
<dbReference type="OMA" id="KLSKCSW"/>
<evidence type="ECO:0000313" key="3">
    <source>
        <dbReference type="EnsemblProtists" id="EKX49871"/>
    </source>
</evidence>
<protein>
    <recommendedName>
        <fullName evidence="1">F-box/LRR-repeat protein 15-like leucin rich repeat domain-containing protein</fullName>
    </recommendedName>
</protein>
<dbReference type="STRING" id="905079.L1JMQ8"/>
<dbReference type="RefSeq" id="XP_005836851.1">
    <property type="nucleotide sequence ID" value="XM_005836794.1"/>
</dbReference>
<dbReference type="EnsemblProtists" id="EKX49871">
    <property type="protein sequence ID" value="EKX49871"/>
    <property type="gene ID" value="GUITHDRAFT_58454"/>
</dbReference>
<dbReference type="InterPro" id="IPR032675">
    <property type="entry name" value="LRR_dom_sf"/>
</dbReference>
<dbReference type="eggNOG" id="KOG4341">
    <property type="taxonomic scope" value="Eukaryota"/>
</dbReference>
<organism evidence="2">
    <name type="scientific">Guillardia theta (strain CCMP2712)</name>
    <name type="common">Cryptophyte</name>
    <dbReference type="NCBI Taxonomy" id="905079"/>
    <lineage>
        <taxon>Eukaryota</taxon>
        <taxon>Cryptophyceae</taxon>
        <taxon>Pyrenomonadales</taxon>
        <taxon>Geminigeraceae</taxon>
        <taxon>Guillardia</taxon>
    </lineage>
</organism>
<dbReference type="GO" id="GO:0019005">
    <property type="term" value="C:SCF ubiquitin ligase complex"/>
    <property type="evidence" value="ECO:0007669"/>
    <property type="project" value="TreeGrafter"/>
</dbReference>
<name>L1JMQ8_GUITC</name>
<dbReference type="OrthoDB" id="550575at2759"/>
<feature type="non-terminal residue" evidence="2">
    <location>
        <position position="1"/>
    </location>
</feature>